<dbReference type="Gene3D" id="1.10.3630.10">
    <property type="entry name" value="yeast vps74-n-term truncation variant domain like"/>
    <property type="match status" value="1"/>
</dbReference>
<comment type="caution">
    <text evidence="5">The sequence shown here is derived from an EMBL/GenBank/DDBJ whole genome shotgun (WGS) entry which is preliminary data.</text>
</comment>
<dbReference type="GO" id="GO:0012505">
    <property type="term" value="C:endomembrane system"/>
    <property type="evidence" value="ECO:0007669"/>
    <property type="project" value="UniProtKB-ARBA"/>
</dbReference>
<evidence type="ECO:0008006" key="7">
    <source>
        <dbReference type="Google" id="ProtNLM"/>
    </source>
</evidence>
<evidence type="ECO:0000256" key="1">
    <source>
        <dbReference type="ARBA" id="ARBA00004255"/>
    </source>
</evidence>
<dbReference type="AlphaFoldDB" id="A0A0A0BVP5"/>
<evidence type="ECO:0000256" key="2">
    <source>
        <dbReference type="ARBA" id="ARBA00023034"/>
    </source>
</evidence>
<dbReference type="EMBL" id="AXCY01000009">
    <property type="protein sequence ID" value="KGM12055.1"/>
    <property type="molecule type" value="Genomic_DNA"/>
</dbReference>
<keyword evidence="6" id="KW-1185">Reference proteome</keyword>
<keyword evidence="3" id="KW-0446">Lipid-binding</keyword>
<reference evidence="5 6" key="1">
    <citation type="submission" date="2013-08" db="EMBL/GenBank/DDBJ databases">
        <title>Genome sequencing of Cellulomonas carbonis T26.</title>
        <authorList>
            <person name="Chen F."/>
            <person name="Li Y."/>
            <person name="Wang G."/>
        </authorList>
    </citation>
    <scope>NUCLEOTIDE SEQUENCE [LARGE SCALE GENOMIC DNA]</scope>
    <source>
        <strain evidence="5 6">T26</strain>
    </source>
</reference>
<evidence type="ECO:0000313" key="5">
    <source>
        <dbReference type="EMBL" id="KGM12055.1"/>
    </source>
</evidence>
<dbReference type="RefSeq" id="WP_043603250.1">
    <property type="nucleotide sequence ID" value="NZ_AXCY01000009.1"/>
</dbReference>
<dbReference type="InterPro" id="IPR038261">
    <property type="entry name" value="GPP34-like_sf"/>
</dbReference>
<keyword evidence="2" id="KW-0333">Golgi apparatus</keyword>
<comment type="subcellular location">
    <subcellularLocation>
        <location evidence="1">Golgi apparatus membrane</location>
        <topology evidence="1">Peripheral membrane protein</topology>
        <orientation evidence="1">Cytoplasmic side</orientation>
    </subcellularLocation>
</comment>
<evidence type="ECO:0000313" key="6">
    <source>
        <dbReference type="Proteomes" id="UP000029839"/>
    </source>
</evidence>
<dbReference type="GO" id="GO:0070273">
    <property type="term" value="F:phosphatidylinositol-4-phosphate binding"/>
    <property type="evidence" value="ECO:0007669"/>
    <property type="project" value="InterPro"/>
</dbReference>
<sequence length="227" mass="23540">MLIAEDLLLLLIDDATGKAVVDGQRLDLALAGSVLVELVIARRAEVRTVQGRFTSRAVVVPVTGAPTGDPVLDEALRRLAAGAPRTPQNALGPIGKGLKDALRDRLVARGILRAEHGTVLGIFPTRAWPAVDSSHEAAVRAGLRDVLLTGRPPSDREASLVAVLHALDVVPKQFGDLGLDRRTLKARAGAIARHHVAGDAVRKAIEAVNAATMAAVTAAGAAEAASS</sequence>
<keyword evidence="4" id="KW-0472">Membrane</keyword>
<evidence type="ECO:0000256" key="3">
    <source>
        <dbReference type="ARBA" id="ARBA00023121"/>
    </source>
</evidence>
<proteinExistence type="predicted"/>
<reference evidence="5 6" key="2">
    <citation type="journal article" date="2015" name="Stand. Genomic Sci.">
        <title>Draft genome sequence of Cellulomonas carbonis T26(T) and comparative analysis of six Cellulomonas genomes.</title>
        <authorList>
            <person name="Zhuang W."/>
            <person name="Zhang S."/>
            <person name="Xia X."/>
            <person name="Wang G."/>
        </authorList>
    </citation>
    <scope>NUCLEOTIDE SEQUENCE [LARGE SCALE GENOMIC DNA]</scope>
    <source>
        <strain evidence="5 6">T26</strain>
    </source>
</reference>
<dbReference type="Proteomes" id="UP000029839">
    <property type="component" value="Unassembled WGS sequence"/>
</dbReference>
<dbReference type="PANTHER" id="PTHR12704:SF2">
    <property type="entry name" value="GOLGI PHOSPHOPROTEIN 3 HOMOLOG SAURON"/>
    <property type="match status" value="1"/>
</dbReference>
<dbReference type="OrthoDB" id="4962633at2"/>
<dbReference type="InterPro" id="IPR008628">
    <property type="entry name" value="GPP34-like"/>
</dbReference>
<organism evidence="5 6">
    <name type="scientific">Cellulomonas carbonis T26</name>
    <dbReference type="NCBI Taxonomy" id="947969"/>
    <lineage>
        <taxon>Bacteria</taxon>
        <taxon>Bacillati</taxon>
        <taxon>Actinomycetota</taxon>
        <taxon>Actinomycetes</taxon>
        <taxon>Micrococcales</taxon>
        <taxon>Cellulomonadaceae</taxon>
        <taxon>Cellulomonas</taxon>
    </lineage>
</organism>
<evidence type="ECO:0000256" key="4">
    <source>
        <dbReference type="ARBA" id="ARBA00023136"/>
    </source>
</evidence>
<gene>
    <name evidence="5" type="ORF">N868_02685</name>
</gene>
<dbReference type="GO" id="GO:0005737">
    <property type="term" value="C:cytoplasm"/>
    <property type="evidence" value="ECO:0007669"/>
    <property type="project" value="UniProtKB-ARBA"/>
</dbReference>
<dbReference type="PANTHER" id="PTHR12704">
    <property type="entry name" value="TRANS-GOLGI PROTEIN GMX33"/>
    <property type="match status" value="1"/>
</dbReference>
<accession>A0A0A0BVP5</accession>
<name>A0A0A0BVP5_9CELL</name>
<protein>
    <recommendedName>
        <fullName evidence="7">GPP34 family phosphoprotein</fullName>
    </recommendedName>
</protein>
<dbReference type="Pfam" id="PF05719">
    <property type="entry name" value="GPP34"/>
    <property type="match status" value="1"/>
</dbReference>